<dbReference type="GO" id="GO:0003677">
    <property type="term" value="F:DNA binding"/>
    <property type="evidence" value="ECO:0007669"/>
    <property type="project" value="UniProtKB-UniRule"/>
</dbReference>
<feature type="non-terminal residue" evidence="7">
    <location>
        <position position="1"/>
    </location>
</feature>
<keyword evidence="1" id="KW-0479">Metal-binding</keyword>
<evidence type="ECO:0000256" key="5">
    <source>
        <dbReference type="PROSITE-ProRule" id="PRU00309"/>
    </source>
</evidence>
<evidence type="ECO:0000313" key="7">
    <source>
        <dbReference type="EMBL" id="KAK3928278.1"/>
    </source>
</evidence>
<proteinExistence type="predicted"/>
<dbReference type="Pfam" id="PF05485">
    <property type="entry name" value="THAP"/>
    <property type="match status" value="1"/>
</dbReference>
<reference evidence="7" key="1">
    <citation type="submission" date="2021-07" db="EMBL/GenBank/DDBJ databases">
        <authorList>
            <person name="Catto M.A."/>
            <person name="Jacobson A."/>
            <person name="Kennedy G."/>
            <person name="Labadie P."/>
            <person name="Hunt B.G."/>
            <person name="Srinivasan R."/>
        </authorList>
    </citation>
    <scope>NUCLEOTIDE SEQUENCE</scope>
    <source>
        <strain evidence="7">PL_HMW_Pooled</strain>
        <tissue evidence="7">Head</tissue>
    </source>
</reference>
<dbReference type="EMBL" id="JAHWGI010001324">
    <property type="protein sequence ID" value="KAK3928278.1"/>
    <property type="molecule type" value="Genomic_DNA"/>
</dbReference>
<evidence type="ECO:0000256" key="1">
    <source>
        <dbReference type="ARBA" id="ARBA00022723"/>
    </source>
</evidence>
<dbReference type="AlphaFoldDB" id="A0AAE1LQG3"/>
<organism evidence="7 8">
    <name type="scientific">Frankliniella fusca</name>
    <dbReference type="NCBI Taxonomy" id="407009"/>
    <lineage>
        <taxon>Eukaryota</taxon>
        <taxon>Metazoa</taxon>
        <taxon>Ecdysozoa</taxon>
        <taxon>Arthropoda</taxon>
        <taxon>Hexapoda</taxon>
        <taxon>Insecta</taxon>
        <taxon>Pterygota</taxon>
        <taxon>Neoptera</taxon>
        <taxon>Paraneoptera</taxon>
        <taxon>Thysanoptera</taxon>
        <taxon>Terebrantia</taxon>
        <taxon>Thripoidea</taxon>
        <taxon>Thripidae</taxon>
        <taxon>Frankliniella</taxon>
    </lineage>
</organism>
<dbReference type="SMART" id="SM00980">
    <property type="entry name" value="THAP"/>
    <property type="match status" value="1"/>
</dbReference>
<gene>
    <name evidence="7" type="ORF">KUF71_000548</name>
</gene>
<dbReference type="GO" id="GO:0008270">
    <property type="term" value="F:zinc ion binding"/>
    <property type="evidence" value="ECO:0007669"/>
    <property type="project" value="UniProtKB-KW"/>
</dbReference>
<evidence type="ECO:0000256" key="4">
    <source>
        <dbReference type="ARBA" id="ARBA00023125"/>
    </source>
</evidence>
<protein>
    <submittedName>
        <fullName evidence="7">THAP domain-containing protein 8</fullName>
    </submittedName>
</protein>
<keyword evidence="4 5" id="KW-0238">DNA-binding</keyword>
<evidence type="ECO:0000256" key="3">
    <source>
        <dbReference type="ARBA" id="ARBA00022833"/>
    </source>
</evidence>
<dbReference type="Proteomes" id="UP001219518">
    <property type="component" value="Unassembled WGS sequence"/>
</dbReference>
<dbReference type="PROSITE" id="PS50950">
    <property type="entry name" value="ZF_THAP"/>
    <property type="match status" value="1"/>
</dbReference>
<feature type="domain" description="THAP-type" evidence="6">
    <location>
        <begin position="1"/>
        <end position="88"/>
    </location>
</feature>
<accession>A0AAE1LQG3</accession>
<reference evidence="7" key="2">
    <citation type="journal article" date="2023" name="BMC Genomics">
        <title>Pest status, molecular evolution, and epigenetic factors derived from the genome assembly of Frankliniella fusca, a thysanopteran phytovirus vector.</title>
        <authorList>
            <person name="Catto M.A."/>
            <person name="Labadie P.E."/>
            <person name="Jacobson A.L."/>
            <person name="Kennedy G.G."/>
            <person name="Srinivasan R."/>
            <person name="Hunt B.G."/>
        </authorList>
    </citation>
    <scope>NUCLEOTIDE SEQUENCE</scope>
    <source>
        <strain evidence="7">PL_HMW_Pooled</strain>
    </source>
</reference>
<keyword evidence="3" id="KW-0862">Zinc</keyword>
<dbReference type="SUPFAM" id="SSF57716">
    <property type="entry name" value="Glucocorticoid receptor-like (DNA-binding domain)"/>
    <property type="match status" value="1"/>
</dbReference>
<sequence>MAPKKKRCSALRCRSFKVPGDDRLMCPFPQPGSRQRMWVCLSGNEDLLKLTPMQNHRNRYMCPNHFTPDQFTNKFRIKLRLDAVPSVFEQPPLSDEIMQRYDQHFMTIEIIQIQIFIFNSDPENRCSQTPPHENDLLILPIDAPDDN</sequence>
<comment type="caution">
    <text evidence="7">The sequence shown here is derived from an EMBL/GenBank/DDBJ whole genome shotgun (WGS) entry which is preliminary data.</text>
</comment>
<evidence type="ECO:0000256" key="2">
    <source>
        <dbReference type="ARBA" id="ARBA00022771"/>
    </source>
</evidence>
<name>A0AAE1LQG3_9NEOP</name>
<keyword evidence="8" id="KW-1185">Reference proteome</keyword>
<keyword evidence="2 5" id="KW-0863">Zinc-finger</keyword>
<evidence type="ECO:0000313" key="8">
    <source>
        <dbReference type="Proteomes" id="UP001219518"/>
    </source>
</evidence>
<dbReference type="InterPro" id="IPR006612">
    <property type="entry name" value="THAP_Znf"/>
</dbReference>
<evidence type="ECO:0000259" key="6">
    <source>
        <dbReference type="PROSITE" id="PS50950"/>
    </source>
</evidence>